<gene>
    <name evidence="1" type="ORF">ACFQ2O_17450</name>
</gene>
<accession>A0ABW3ST01</accession>
<sequence length="108" mass="12418">MHFILDTAKVVEVFCFIDDFCKEVQEHFASHPLPKGLLEKHPAGRKPALSESEVLTILTLYHLSGFKCFEYYYERLELQCFTGDFFRQPQLGCTTVFHIGKESGNQGL</sequence>
<organism evidence="1 2">
    <name type="scientific">Pontibacter rugosus</name>
    <dbReference type="NCBI Taxonomy" id="1745966"/>
    <lineage>
        <taxon>Bacteria</taxon>
        <taxon>Pseudomonadati</taxon>
        <taxon>Bacteroidota</taxon>
        <taxon>Cytophagia</taxon>
        <taxon>Cytophagales</taxon>
        <taxon>Hymenobacteraceae</taxon>
        <taxon>Pontibacter</taxon>
    </lineage>
</organism>
<evidence type="ECO:0000313" key="2">
    <source>
        <dbReference type="Proteomes" id="UP001597094"/>
    </source>
</evidence>
<protein>
    <recommendedName>
        <fullName evidence="3">IS982 family transposase</fullName>
    </recommendedName>
</protein>
<dbReference type="Proteomes" id="UP001597094">
    <property type="component" value="Unassembled WGS sequence"/>
</dbReference>
<dbReference type="EMBL" id="JBHTLD010000200">
    <property type="protein sequence ID" value="MFD1188002.1"/>
    <property type="molecule type" value="Genomic_DNA"/>
</dbReference>
<evidence type="ECO:0008006" key="3">
    <source>
        <dbReference type="Google" id="ProtNLM"/>
    </source>
</evidence>
<keyword evidence="2" id="KW-1185">Reference proteome</keyword>
<proteinExistence type="predicted"/>
<reference evidence="2" key="1">
    <citation type="journal article" date="2019" name="Int. J. Syst. Evol. Microbiol.">
        <title>The Global Catalogue of Microorganisms (GCM) 10K type strain sequencing project: providing services to taxonomists for standard genome sequencing and annotation.</title>
        <authorList>
            <consortium name="The Broad Institute Genomics Platform"/>
            <consortium name="The Broad Institute Genome Sequencing Center for Infectious Disease"/>
            <person name="Wu L."/>
            <person name="Ma J."/>
        </authorList>
    </citation>
    <scope>NUCLEOTIDE SEQUENCE [LARGE SCALE GENOMIC DNA]</scope>
    <source>
        <strain evidence="2">JCM 31319</strain>
    </source>
</reference>
<evidence type="ECO:0000313" key="1">
    <source>
        <dbReference type="EMBL" id="MFD1188002.1"/>
    </source>
</evidence>
<name>A0ABW3ST01_9BACT</name>
<comment type="caution">
    <text evidence="1">The sequence shown here is derived from an EMBL/GenBank/DDBJ whole genome shotgun (WGS) entry which is preliminary data.</text>
</comment>
<feature type="non-terminal residue" evidence="1">
    <location>
        <position position="108"/>
    </location>
</feature>